<dbReference type="PANTHER" id="PTHR45138:SF9">
    <property type="entry name" value="DIGUANYLATE CYCLASE DGCM-RELATED"/>
    <property type="match status" value="1"/>
</dbReference>
<evidence type="ECO:0000313" key="7">
    <source>
        <dbReference type="EMBL" id="RTE65675.1"/>
    </source>
</evidence>
<dbReference type="CDD" id="cd01949">
    <property type="entry name" value="GGDEF"/>
    <property type="match status" value="1"/>
</dbReference>
<dbReference type="EMBL" id="RQXW01000008">
    <property type="protein sequence ID" value="RTE65675.1"/>
    <property type="molecule type" value="Genomic_DNA"/>
</dbReference>
<dbReference type="InterPro" id="IPR000160">
    <property type="entry name" value="GGDEF_dom"/>
</dbReference>
<comment type="catalytic activity">
    <reaction evidence="3">
        <text>2 GTP = 3',3'-c-di-GMP + 2 diphosphate</text>
        <dbReference type="Rhea" id="RHEA:24898"/>
        <dbReference type="ChEBI" id="CHEBI:33019"/>
        <dbReference type="ChEBI" id="CHEBI:37565"/>
        <dbReference type="ChEBI" id="CHEBI:58805"/>
        <dbReference type="EC" id="2.7.7.65"/>
    </reaction>
</comment>
<dbReference type="InterPro" id="IPR000700">
    <property type="entry name" value="PAS-assoc_C"/>
</dbReference>
<dbReference type="NCBIfam" id="TIGR00229">
    <property type="entry name" value="sensory_box"/>
    <property type="match status" value="1"/>
</dbReference>
<name>A0A430KQC9_9GAMM</name>
<dbReference type="Proteomes" id="UP000283087">
    <property type="component" value="Unassembled WGS sequence"/>
</dbReference>
<dbReference type="CDD" id="cd00130">
    <property type="entry name" value="PAS"/>
    <property type="match status" value="1"/>
</dbReference>
<reference evidence="7 8" key="1">
    <citation type="submission" date="2018-11" db="EMBL/GenBank/DDBJ databases">
        <title>The draft genome sequence of Amphritea opalescens ANRC-JH13T.</title>
        <authorList>
            <person name="Fang Z."/>
            <person name="Zhang Y."/>
            <person name="Han X."/>
        </authorList>
    </citation>
    <scope>NUCLEOTIDE SEQUENCE [LARGE SCALE GENOMIC DNA]</scope>
    <source>
        <strain evidence="7 8">ANRC-JH13</strain>
    </source>
</reference>
<comment type="caution">
    <text evidence="7">The sequence shown here is derived from an EMBL/GenBank/DDBJ whole genome shotgun (WGS) entry which is preliminary data.</text>
</comment>
<evidence type="ECO:0000256" key="3">
    <source>
        <dbReference type="ARBA" id="ARBA00034247"/>
    </source>
</evidence>
<sequence>MPPQTYTHESLGSADLTLNSILDLIVEGIWDWNGETGNVVRSPGWYRMLGYPVGVLLPDVFTWEEIIHPNEYADVMLHIEQYINGESDVYHIEYRCKKLDGSYLWIEDRARAVQRDSDGIVTRLIGSHHDIHDRKMAEEELERQTLLLQQGNQTLERLLAHKAEALEASNRQLQEQIVKVERISHTDALTRVANREKANLELTKEISRSQRYNHPLSLVFFDINDFKLINDNYGHNVGDQVLVELAKRVSLALRSIDSLARWGGDEFLIILPSSDLQQTSGVVLKLQSVIAATAFVNNIDLECSFGAVEYQQNETMVELFQRADHAMYEDKDPEAFSARKKITD</sequence>
<dbReference type="SMART" id="SM00267">
    <property type="entry name" value="GGDEF"/>
    <property type="match status" value="1"/>
</dbReference>
<dbReference type="Pfam" id="PF00990">
    <property type="entry name" value="GGDEF"/>
    <property type="match status" value="1"/>
</dbReference>
<dbReference type="NCBIfam" id="TIGR00254">
    <property type="entry name" value="GGDEF"/>
    <property type="match status" value="1"/>
</dbReference>
<dbReference type="OrthoDB" id="9776960at2"/>
<dbReference type="RefSeq" id="WP_126158598.1">
    <property type="nucleotide sequence ID" value="NZ_RQXW01000008.1"/>
</dbReference>
<dbReference type="Pfam" id="PF08447">
    <property type="entry name" value="PAS_3"/>
    <property type="match status" value="1"/>
</dbReference>
<dbReference type="FunFam" id="3.30.70.270:FF:000001">
    <property type="entry name" value="Diguanylate cyclase domain protein"/>
    <property type="match status" value="1"/>
</dbReference>
<gene>
    <name evidence="7" type="ORF">EH243_10390</name>
</gene>
<evidence type="ECO:0000259" key="5">
    <source>
        <dbReference type="PROSITE" id="PS50113"/>
    </source>
</evidence>
<comment type="cofactor">
    <cofactor evidence="1">
        <name>Mg(2+)</name>
        <dbReference type="ChEBI" id="CHEBI:18420"/>
    </cofactor>
</comment>
<feature type="domain" description="PAC" evidence="5">
    <location>
        <begin position="90"/>
        <end position="143"/>
    </location>
</feature>
<dbReference type="InterPro" id="IPR035965">
    <property type="entry name" value="PAS-like_dom_sf"/>
</dbReference>
<dbReference type="InterPro" id="IPR050469">
    <property type="entry name" value="Diguanylate_Cyclase"/>
</dbReference>
<dbReference type="InterPro" id="IPR000014">
    <property type="entry name" value="PAS"/>
</dbReference>
<dbReference type="Gene3D" id="3.30.70.270">
    <property type="match status" value="1"/>
</dbReference>
<evidence type="ECO:0000313" key="8">
    <source>
        <dbReference type="Proteomes" id="UP000283087"/>
    </source>
</evidence>
<evidence type="ECO:0000259" key="6">
    <source>
        <dbReference type="PROSITE" id="PS50887"/>
    </source>
</evidence>
<dbReference type="SMART" id="SM00086">
    <property type="entry name" value="PAC"/>
    <property type="match status" value="1"/>
</dbReference>
<dbReference type="PROSITE" id="PS50113">
    <property type="entry name" value="PAC"/>
    <property type="match status" value="1"/>
</dbReference>
<keyword evidence="4" id="KW-0175">Coiled coil</keyword>
<feature type="domain" description="GGDEF" evidence="6">
    <location>
        <begin position="214"/>
        <end position="344"/>
    </location>
</feature>
<protein>
    <recommendedName>
        <fullName evidence="2">diguanylate cyclase</fullName>
        <ecNumber evidence="2">2.7.7.65</ecNumber>
    </recommendedName>
</protein>
<dbReference type="InterPro" id="IPR029787">
    <property type="entry name" value="Nucleotide_cyclase"/>
</dbReference>
<dbReference type="EC" id="2.7.7.65" evidence="2"/>
<evidence type="ECO:0000256" key="1">
    <source>
        <dbReference type="ARBA" id="ARBA00001946"/>
    </source>
</evidence>
<organism evidence="7 8">
    <name type="scientific">Amphritea opalescens</name>
    <dbReference type="NCBI Taxonomy" id="2490544"/>
    <lineage>
        <taxon>Bacteria</taxon>
        <taxon>Pseudomonadati</taxon>
        <taxon>Pseudomonadota</taxon>
        <taxon>Gammaproteobacteria</taxon>
        <taxon>Oceanospirillales</taxon>
        <taxon>Oceanospirillaceae</taxon>
        <taxon>Amphritea</taxon>
    </lineage>
</organism>
<dbReference type="SUPFAM" id="SSF55073">
    <property type="entry name" value="Nucleotide cyclase"/>
    <property type="match status" value="1"/>
</dbReference>
<dbReference type="Gene3D" id="3.30.450.20">
    <property type="entry name" value="PAS domain"/>
    <property type="match status" value="1"/>
</dbReference>
<dbReference type="PROSITE" id="PS50887">
    <property type="entry name" value="GGDEF"/>
    <property type="match status" value="1"/>
</dbReference>
<keyword evidence="8" id="KW-1185">Reference proteome</keyword>
<dbReference type="InterPro" id="IPR043128">
    <property type="entry name" value="Rev_trsase/Diguanyl_cyclase"/>
</dbReference>
<evidence type="ECO:0000256" key="4">
    <source>
        <dbReference type="SAM" id="Coils"/>
    </source>
</evidence>
<feature type="coiled-coil region" evidence="4">
    <location>
        <begin position="156"/>
        <end position="183"/>
    </location>
</feature>
<dbReference type="SUPFAM" id="SSF55785">
    <property type="entry name" value="PYP-like sensor domain (PAS domain)"/>
    <property type="match status" value="1"/>
</dbReference>
<dbReference type="GO" id="GO:0052621">
    <property type="term" value="F:diguanylate cyclase activity"/>
    <property type="evidence" value="ECO:0007669"/>
    <property type="project" value="UniProtKB-EC"/>
</dbReference>
<dbReference type="InterPro" id="IPR013655">
    <property type="entry name" value="PAS_fold_3"/>
</dbReference>
<dbReference type="AlphaFoldDB" id="A0A430KQC9"/>
<dbReference type="InterPro" id="IPR001610">
    <property type="entry name" value="PAC"/>
</dbReference>
<proteinExistence type="predicted"/>
<evidence type="ECO:0000256" key="2">
    <source>
        <dbReference type="ARBA" id="ARBA00012528"/>
    </source>
</evidence>
<accession>A0A430KQC9</accession>
<dbReference type="PANTHER" id="PTHR45138">
    <property type="entry name" value="REGULATORY COMPONENTS OF SENSORY TRANSDUCTION SYSTEM"/>
    <property type="match status" value="1"/>
</dbReference>